<feature type="domain" description="DHHA1" evidence="7">
    <location>
        <begin position="362"/>
        <end position="454"/>
    </location>
</feature>
<dbReference type="Pfam" id="PF17768">
    <property type="entry name" value="RecJ_OB"/>
    <property type="match status" value="1"/>
</dbReference>
<evidence type="ECO:0000256" key="1">
    <source>
        <dbReference type="ARBA" id="ARBA00005915"/>
    </source>
</evidence>
<organism evidence="9 10">
    <name type="scientific">Leptolyngbya boryana NIES-2135</name>
    <dbReference type="NCBI Taxonomy" id="1973484"/>
    <lineage>
        <taxon>Bacteria</taxon>
        <taxon>Bacillati</taxon>
        <taxon>Cyanobacteriota</taxon>
        <taxon>Cyanophyceae</taxon>
        <taxon>Leptolyngbyales</taxon>
        <taxon>Leptolyngbyaceae</taxon>
        <taxon>Leptolyngbya group</taxon>
        <taxon>Leptolyngbya</taxon>
    </lineage>
</organism>
<dbReference type="NCBIfam" id="TIGR00644">
    <property type="entry name" value="recJ"/>
    <property type="match status" value="1"/>
</dbReference>
<protein>
    <recommendedName>
        <fullName evidence="2">Single-stranded-DNA-specific exonuclease RecJ</fullName>
    </recommendedName>
</protein>
<keyword evidence="3" id="KW-0540">Nuclease</keyword>
<dbReference type="Gene3D" id="3.10.310.30">
    <property type="match status" value="1"/>
</dbReference>
<dbReference type="Gene3D" id="3.90.1640.30">
    <property type="match status" value="1"/>
</dbReference>
<dbReference type="InterPro" id="IPR001667">
    <property type="entry name" value="DDH_dom"/>
</dbReference>
<evidence type="ECO:0000256" key="4">
    <source>
        <dbReference type="ARBA" id="ARBA00022801"/>
    </source>
</evidence>
<evidence type="ECO:0000259" key="7">
    <source>
        <dbReference type="Pfam" id="PF02272"/>
    </source>
</evidence>
<dbReference type="AlphaFoldDB" id="A0A1Z4JDG8"/>
<dbReference type="GO" id="GO:0003676">
    <property type="term" value="F:nucleic acid binding"/>
    <property type="evidence" value="ECO:0007669"/>
    <property type="project" value="InterPro"/>
</dbReference>
<gene>
    <name evidence="9" type="ORF">NIES2135_16170</name>
</gene>
<evidence type="ECO:0000313" key="9">
    <source>
        <dbReference type="EMBL" id="BAY54799.1"/>
    </source>
</evidence>
<evidence type="ECO:0000256" key="2">
    <source>
        <dbReference type="ARBA" id="ARBA00019841"/>
    </source>
</evidence>
<dbReference type="InterPro" id="IPR051673">
    <property type="entry name" value="SSDNA_exonuclease_RecJ"/>
</dbReference>
<reference evidence="9 10" key="1">
    <citation type="submission" date="2017-06" db="EMBL/GenBank/DDBJ databases">
        <title>Genome sequencing of cyanobaciteial culture collection at National Institute for Environmental Studies (NIES).</title>
        <authorList>
            <person name="Hirose Y."/>
            <person name="Shimura Y."/>
            <person name="Fujisawa T."/>
            <person name="Nakamura Y."/>
            <person name="Kawachi M."/>
        </authorList>
    </citation>
    <scope>NUCLEOTIDE SEQUENCE [LARGE SCALE GENOMIC DNA]</scope>
    <source>
        <strain evidence="9 10">NIES-2135</strain>
    </source>
</reference>
<dbReference type="GO" id="GO:0006310">
    <property type="term" value="P:DNA recombination"/>
    <property type="evidence" value="ECO:0007669"/>
    <property type="project" value="InterPro"/>
</dbReference>
<evidence type="ECO:0000256" key="3">
    <source>
        <dbReference type="ARBA" id="ARBA00022722"/>
    </source>
</evidence>
<dbReference type="GO" id="GO:0006281">
    <property type="term" value="P:DNA repair"/>
    <property type="evidence" value="ECO:0007669"/>
    <property type="project" value="InterPro"/>
</dbReference>
<evidence type="ECO:0000313" key="10">
    <source>
        <dbReference type="Proteomes" id="UP000217895"/>
    </source>
</evidence>
<keyword evidence="5 9" id="KW-0269">Exonuclease</keyword>
<dbReference type="EMBL" id="AP018203">
    <property type="protein sequence ID" value="BAY54799.1"/>
    <property type="molecule type" value="Genomic_DNA"/>
</dbReference>
<dbReference type="Pfam" id="PF02272">
    <property type="entry name" value="DHHA1"/>
    <property type="match status" value="1"/>
</dbReference>
<evidence type="ECO:0000259" key="8">
    <source>
        <dbReference type="Pfam" id="PF17768"/>
    </source>
</evidence>
<proteinExistence type="inferred from homology"/>
<dbReference type="InterPro" id="IPR041122">
    <property type="entry name" value="RecJ_OB"/>
</dbReference>
<keyword evidence="4" id="KW-0378">Hydrolase</keyword>
<dbReference type="InterPro" id="IPR003156">
    <property type="entry name" value="DHHA1_dom"/>
</dbReference>
<feature type="domain" description="RecJ OB" evidence="8">
    <location>
        <begin position="468"/>
        <end position="577"/>
    </location>
</feature>
<dbReference type="InterPro" id="IPR038763">
    <property type="entry name" value="DHH_sf"/>
</dbReference>
<dbReference type="SUPFAM" id="SSF64182">
    <property type="entry name" value="DHH phosphoesterases"/>
    <property type="match status" value="1"/>
</dbReference>
<comment type="similarity">
    <text evidence="1">Belongs to the RecJ family.</text>
</comment>
<dbReference type="GO" id="GO:0008409">
    <property type="term" value="F:5'-3' exonuclease activity"/>
    <property type="evidence" value="ECO:0007669"/>
    <property type="project" value="InterPro"/>
</dbReference>
<sequence>MPDPVPQWQIHQAEIPDVFVQAVKQQAPGIEGRYLPQLLWQRGIRDIEQLAGFLNAAHYQPMSSVEFGQEMQWAVQRLVQAIEREEAIAIWGDFDADGVTSTAVLWDGLGQFFPQNQKLFYYIPNRFTESHGLSKTGIDQLQHVQVIVTCDTGSTNLDEIQYAQSLGIDVIVTDHHTLPESRPPVIAIVNPRSLEKDHPFASLSGVAVAYKLVEAMYEALPDVPEKPIENLLDLVAIGLIADLVELKGDCRYLAQKGIEQLQKQSTKAATRPGITRLLELCKRSGDRPTDISFGLGPRINAVSRIQGDAHFCVELLTSQDVQRCKELADETELANTRRKALQKDVLQQAKAKLAQLDLSTTGVIVLWDEQWSGGVLGLVAGQIAQEYGKPTILLTVDEEFARGSARSTNQIDLYQLVKDQAHLLHRFGGHPFAAGLSLAIDNLPLFAQAINQRLLQQSDPPTPTIQADLCVTVSELNLELYKELRLIEPCGMGNPIPKLLIQNCWFQAGRNTKIQDLYGRKVEYIRTPFMICDESAAQGFPGIWWGHYAYELPTGRCDAIVELENNTFRKRYEVRLVAVRSCEEIKPAQTQWLLDWRTQRTEEKAIELKTVPTSWNELKIWYRRALTEQCPLAIAYPPPTLLPAAEIWQTFVGIAKYLSRTGKTATRQQLYDRLMIGDIALKAGIQTLESLGFHVTYSDQGFSFSFKEQAASNLMLEPFFAAIREEQFYRQYFAQVPLTTIQAIVVN</sequence>
<keyword evidence="10" id="KW-1185">Reference proteome</keyword>
<dbReference type="PANTHER" id="PTHR30255">
    <property type="entry name" value="SINGLE-STRANDED-DNA-SPECIFIC EXONUCLEASE RECJ"/>
    <property type="match status" value="1"/>
</dbReference>
<dbReference type="InterPro" id="IPR004610">
    <property type="entry name" value="RecJ"/>
</dbReference>
<dbReference type="PANTHER" id="PTHR30255:SF2">
    <property type="entry name" value="SINGLE-STRANDED-DNA-SPECIFIC EXONUCLEASE RECJ"/>
    <property type="match status" value="1"/>
</dbReference>
<feature type="domain" description="DDH" evidence="6">
    <location>
        <begin position="88"/>
        <end position="238"/>
    </location>
</feature>
<dbReference type="Pfam" id="PF01368">
    <property type="entry name" value="DHH"/>
    <property type="match status" value="1"/>
</dbReference>
<evidence type="ECO:0000256" key="5">
    <source>
        <dbReference type="ARBA" id="ARBA00022839"/>
    </source>
</evidence>
<evidence type="ECO:0000259" key="6">
    <source>
        <dbReference type="Pfam" id="PF01368"/>
    </source>
</evidence>
<dbReference type="Proteomes" id="UP000217895">
    <property type="component" value="Chromosome"/>
</dbReference>
<accession>A0A1Z4JDG8</accession>
<name>A0A1Z4JDG8_LEPBY</name>